<proteinExistence type="predicted"/>
<name>A0AAE8ZWU3_CAEBR</name>
<dbReference type="AlphaFoldDB" id="A0AAE8ZWU3"/>
<evidence type="ECO:0000313" key="2">
    <source>
        <dbReference type="Proteomes" id="UP000827892"/>
    </source>
</evidence>
<gene>
    <name evidence="1" type="ORF">L3Y34_007435</name>
</gene>
<evidence type="ECO:0000313" key="1">
    <source>
        <dbReference type="EMBL" id="ULT88233.1"/>
    </source>
</evidence>
<dbReference type="EMBL" id="CP090895">
    <property type="protein sequence ID" value="ULT88233.1"/>
    <property type="molecule type" value="Genomic_DNA"/>
</dbReference>
<organism evidence="1 2">
    <name type="scientific">Caenorhabditis briggsae</name>
    <dbReference type="NCBI Taxonomy" id="6238"/>
    <lineage>
        <taxon>Eukaryota</taxon>
        <taxon>Metazoa</taxon>
        <taxon>Ecdysozoa</taxon>
        <taxon>Nematoda</taxon>
        <taxon>Chromadorea</taxon>
        <taxon>Rhabditida</taxon>
        <taxon>Rhabditina</taxon>
        <taxon>Rhabditomorpha</taxon>
        <taxon>Rhabditoidea</taxon>
        <taxon>Rhabditidae</taxon>
        <taxon>Peloderinae</taxon>
        <taxon>Caenorhabditis</taxon>
    </lineage>
</organism>
<dbReference type="Proteomes" id="UP000827892">
    <property type="component" value="Chromosome V"/>
</dbReference>
<protein>
    <submittedName>
        <fullName evidence="1">Uncharacterized protein</fullName>
    </submittedName>
</protein>
<reference evidence="1 2" key="1">
    <citation type="submission" date="2022-02" db="EMBL/GenBank/DDBJ databases">
        <title>Chromosome-level reference genomes for two strains of Caenorhabditis briggsae: an improved platform for comparative genomics.</title>
        <authorList>
            <person name="Stevens L."/>
            <person name="Andersen E.C."/>
        </authorList>
    </citation>
    <scope>NUCLEOTIDE SEQUENCE [LARGE SCALE GENOMIC DNA]</scope>
    <source>
        <strain evidence="1">QX1410_ONT</strain>
        <tissue evidence="1">Whole-organism</tissue>
    </source>
</reference>
<sequence length="390" mass="45280">MVPTASLQRLWTMKAQTMELRDEFTSGPRFLQVCEDLRSGKVPFNRFQYTGYVRMTGDQFDGFWNQVKERVGFGIDDDVRVNGNSIHFKTSDGNLGIEMGFKKLMFPFNCYQLSAKMDKEKDYVATSPTIHTTVPLLINYLTVNFHIGDEYLPNFFKQLGQSKIRNFDFISETSPGFMNNEELLQTVLKDMTILKVENVRVFAHMVPTASLRRFWTMKAQTMELRDEFTSGPRFLQVCEGLRSGEVSFDRFQYTGYLRIAGDQFDVFWDQMQERVGFGIDDEVRVNRNSIHFITSDGNLIIKLSIKKLLFPSNCYQLSVNMEREVDNSWKFQLPATCDFYEIQYASHLQNMLDHVLQFGDSQNETPNKVLLSQRFKNGDGNIIKLCSMKL</sequence>
<accession>A0AAE8ZWU3</accession>